<proteinExistence type="predicted"/>
<protein>
    <submittedName>
        <fullName evidence="1">Uncharacterized protein</fullName>
    </submittedName>
</protein>
<reference evidence="1" key="1">
    <citation type="submission" date="2018-05" db="EMBL/GenBank/DDBJ databases">
        <authorList>
            <person name="Lanie J.A."/>
            <person name="Ng W.-L."/>
            <person name="Kazmierczak K.M."/>
            <person name="Andrzejewski T.M."/>
            <person name="Davidsen T.M."/>
            <person name="Wayne K.J."/>
            <person name="Tettelin H."/>
            <person name="Glass J.I."/>
            <person name="Rusch D."/>
            <person name="Podicherti R."/>
            <person name="Tsui H.-C.T."/>
            <person name="Winkler M.E."/>
        </authorList>
    </citation>
    <scope>NUCLEOTIDE SEQUENCE</scope>
</reference>
<gene>
    <name evidence="1" type="ORF">METZ01_LOCUS92114</name>
</gene>
<dbReference type="AlphaFoldDB" id="A0A381VG06"/>
<dbReference type="EMBL" id="UINC01008731">
    <property type="protein sequence ID" value="SVA39260.1"/>
    <property type="molecule type" value="Genomic_DNA"/>
</dbReference>
<evidence type="ECO:0000313" key="1">
    <source>
        <dbReference type="EMBL" id="SVA39260.1"/>
    </source>
</evidence>
<sequence>MPMDDLGANINLRITCNFGVTQSHRQSIL</sequence>
<name>A0A381VG06_9ZZZZ</name>
<accession>A0A381VG06</accession>
<organism evidence="1">
    <name type="scientific">marine metagenome</name>
    <dbReference type="NCBI Taxonomy" id="408172"/>
    <lineage>
        <taxon>unclassified sequences</taxon>
        <taxon>metagenomes</taxon>
        <taxon>ecological metagenomes</taxon>
    </lineage>
</organism>